<comment type="caution">
    <text evidence="1">The sequence shown here is derived from an EMBL/GenBank/DDBJ whole genome shotgun (WGS) entry which is preliminary data.</text>
</comment>
<gene>
    <name evidence="1" type="ORF">KI387_027913</name>
</gene>
<protein>
    <submittedName>
        <fullName evidence="1">Uncharacterized protein</fullName>
    </submittedName>
</protein>
<evidence type="ECO:0000313" key="1">
    <source>
        <dbReference type="EMBL" id="KAH9312878.1"/>
    </source>
</evidence>
<evidence type="ECO:0000313" key="2">
    <source>
        <dbReference type="Proteomes" id="UP000824469"/>
    </source>
</evidence>
<dbReference type="Proteomes" id="UP000824469">
    <property type="component" value="Unassembled WGS sequence"/>
</dbReference>
<feature type="non-terminal residue" evidence="1">
    <location>
        <position position="1"/>
    </location>
</feature>
<sequence>YGVVDFLWYRRHEGVASVSSPGYDVIDEWGRPIRDPVWWPSSLGGQGFKIVADSLNKMDLKLRIHVMRGISSEAVKQNTPIMVSK</sequence>
<organism evidence="1 2">
    <name type="scientific">Taxus chinensis</name>
    <name type="common">Chinese yew</name>
    <name type="synonym">Taxus wallichiana var. chinensis</name>
    <dbReference type="NCBI Taxonomy" id="29808"/>
    <lineage>
        <taxon>Eukaryota</taxon>
        <taxon>Viridiplantae</taxon>
        <taxon>Streptophyta</taxon>
        <taxon>Embryophyta</taxon>
        <taxon>Tracheophyta</taxon>
        <taxon>Spermatophyta</taxon>
        <taxon>Pinopsida</taxon>
        <taxon>Pinidae</taxon>
        <taxon>Conifers II</taxon>
        <taxon>Cupressales</taxon>
        <taxon>Taxaceae</taxon>
        <taxon>Taxus</taxon>
    </lineage>
</organism>
<dbReference type="InterPro" id="IPR013785">
    <property type="entry name" value="Aldolase_TIM"/>
</dbReference>
<dbReference type="EMBL" id="JAHRHJ020000006">
    <property type="protein sequence ID" value="KAH9312878.1"/>
    <property type="molecule type" value="Genomic_DNA"/>
</dbReference>
<keyword evidence="2" id="KW-1185">Reference proteome</keyword>
<reference evidence="1 2" key="1">
    <citation type="journal article" date="2021" name="Nat. Plants">
        <title>The Taxus genome provides insights into paclitaxel biosynthesis.</title>
        <authorList>
            <person name="Xiong X."/>
            <person name="Gou J."/>
            <person name="Liao Q."/>
            <person name="Li Y."/>
            <person name="Zhou Q."/>
            <person name="Bi G."/>
            <person name="Li C."/>
            <person name="Du R."/>
            <person name="Wang X."/>
            <person name="Sun T."/>
            <person name="Guo L."/>
            <person name="Liang H."/>
            <person name="Lu P."/>
            <person name="Wu Y."/>
            <person name="Zhang Z."/>
            <person name="Ro D.K."/>
            <person name="Shang Y."/>
            <person name="Huang S."/>
            <person name="Yan J."/>
        </authorList>
    </citation>
    <scope>NUCLEOTIDE SEQUENCE [LARGE SCALE GENOMIC DNA]</scope>
    <source>
        <strain evidence="1">Ta-2019</strain>
    </source>
</reference>
<feature type="non-terminal residue" evidence="1">
    <location>
        <position position="85"/>
    </location>
</feature>
<dbReference type="AlphaFoldDB" id="A0AA38G001"/>
<proteinExistence type="predicted"/>
<accession>A0AA38G001</accession>
<name>A0AA38G001_TAXCH</name>
<dbReference type="Gene3D" id="3.20.20.70">
    <property type="entry name" value="Aldolase class I"/>
    <property type="match status" value="1"/>
</dbReference>